<reference evidence="1" key="1">
    <citation type="submission" date="2014-11" db="EMBL/GenBank/DDBJ databases">
        <authorList>
            <person name="Otto D Thomas"/>
            <person name="Naeem Raeece"/>
        </authorList>
    </citation>
    <scope>NUCLEOTIDE SEQUENCE</scope>
</reference>
<accession>A0A0G4IFB6</accession>
<gene>
    <name evidence="1" type="ORF">Cvel_13838</name>
</gene>
<evidence type="ECO:0000313" key="1">
    <source>
        <dbReference type="EMBL" id="CEM55799.1"/>
    </source>
</evidence>
<proteinExistence type="predicted"/>
<organism evidence="1">
    <name type="scientific">Chromera velia CCMP2878</name>
    <dbReference type="NCBI Taxonomy" id="1169474"/>
    <lineage>
        <taxon>Eukaryota</taxon>
        <taxon>Sar</taxon>
        <taxon>Alveolata</taxon>
        <taxon>Colpodellida</taxon>
        <taxon>Chromeraceae</taxon>
        <taxon>Chromera</taxon>
    </lineage>
</organism>
<dbReference type="EMBL" id="CDMZ01005911">
    <property type="protein sequence ID" value="CEM55799.1"/>
    <property type="molecule type" value="Genomic_DNA"/>
</dbReference>
<dbReference type="VEuPathDB" id="CryptoDB:Cvel_13838"/>
<dbReference type="AlphaFoldDB" id="A0A0G4IFB6"/>
<sequence>MLRTGVDGHLSLRVAASRWAATQGVRGTARICSGGQEEVGEAGLEWTVSVWSRLCLGVSVCNQHIGSRPARGFMRRLATSSRVGVLIKRWALEGEGRCIWTSRDCLTGEMFRRQDRAFAVVKPAFPALGALLALHDSCPQAFLSLSIHLSSRVGTPRLKLSQFLHALLCPVGFLLQASLQTRPCRAGREIDVPTRTTGTRQQTKMPAALSCWQIKT</sequence>
<name>A0A0G4IFB6_9ALVE</name>
<protein>
    <submittedName>
        <fullName evidence="1">Uncharacterized protein</fullName>
    </submittedName>
</protein>